<dbReference type="HOGENOM" id="CLU_1447692_0_0_1"/>
<proteinExistence type="predicted"/>
<gene>
    <name evidence="3" type="ORF">PV11_08601</name>
</gene>
<accession>A0A0D1Z2Q8</accession>
<feature type="compositionally biased region" description="Polar residues" evidence="1">
    <location>
        <begin position="43"/>
        <end position="54"/>
    </location>
</feature>
<evidence type="ECO:0000256" key="2">
    <source>
        <dbReference type="SAM" id="Phobius"/>
    </source>
</evidence>
<keyword evidence="2" id="KW-0472">Membrane</keyword>
<dbReference type="OrthoDB" id="5341873at2759"/>
<feature type="transmembrane region" description="Helical" evidence="2">
    <location>
        <begin position="14"/>
        <end position="32"/>
    </location>
</feature>
<organism evidence="3 4">
    <name type="scientific">Exophiala sideris</name>
    <dbReference type="NCBI Taxonomy" id="1016849"/>
    <lineage>
        <taxon>Eukaryota</taxon>
        <taxon>Fungi</taxon>
        <taxon>Dikarya</taxon>
        <taxon>Ascomycota</taxon>
        <taxon>Pezizomycotina</taxon>
        <taxon>Eurotiomycetes</taxon>
        <taxon>Chaetothyriomycetidae</taxon>
        <taxon>Chaetothyriales</taxon>
        <taxon>Herpotrichiellaceae</taxon>
        <taxon>Exophiala</taxon>
    </lineage>
</organism>
<evidence type="ECO:0000313" key="3">
    <source>
        <dbReference type="EMBL" id="KIV81163.1"/>
    </source>
</evidence>
<reference evidence="3 4" key="1">
    <citation type="submission" date="2015-01" db="EMBL/GenBank/DDBJ databases">
        <title>The Genome Sequence of Exophiala sideris CBS121828.</title>
        <authorList>
            <consortium name="The Broad Institute Genomics Platform"/>
            <person name="Cuomo C."/>
            <person name="de Hoog S."/>
            <person name="Gorbushina A."/>
            <person name="Stielow B."/>
            <person name="Teixiera M."/>
            <person name="Abouelleil A."/>
            <person name="Chapman S.B."/>
            <person name="Priest M."/>
            <person name="Young S.K."/>
            <person name="Wortman J."/>
            <person name="Nusbaum C."/>
            <person name="Birren B."/>
        </authorList>
    </citation>
    <scope>NUCLEOTIDE SEQUENCE [LARGE SCALE GENOMIC DNA]</scope>
    <source>
        <strain evidence="3 4">CBS 121828</strain>
    </source>
</reference>
<dbReference type="EMBL" id="KN846953">
    <property type="protein sequence ID" value="KIV81163.1"/>
    <property type="molecule type" value="Genomic_DNA"/>
</dbReference>
<protein>
    <recommendedName>
        <fullName evidence="5">SAP domain-containing protein</fullName>
    </recommendedName>
</protein>
<keyword evidence="2" id="KW-1133">Transmembrane helix</keyword>
<evidence type="ECO:0008006" key="5">
    <source>
        <dbReference type="Google" id="ProtNLM"/>
    </source>
</evidence>
<dbReference type="Proteomes" id="UP000053599">
    <property type="component" value="Unassembled WGS sequence"/>
</dbReference>
<feature type="region of interest" description="Disordered" evidence="1">
    <location>
        <begin position="43"/>
        <end position="68"/>
    </location>
</feature>
<sequence length="187" mass="20711">MSQSGLDNQSVQRALFFGLAAVAVGFAVYKIWGTDAFATGSTAKPISQKSTSGGYSAPKKAAYTPGGDVQNWSEDDMKKFLGSRNLAVGNASKEELLAMVESKLHEPTSTGFHDPREWSDTELKEYLTDVRDELLCSACSRLTTGFRTRYLTAAPLGWSSWLWPNLRCMSRNKDPRCRFYPRAYSNG</sequence>
<keyword evidence="2" id="KW-0812">Transmembrane</keyword>
<dbReference type="AlphaFoldDB" id="A0A0D1Z2Q8"/>
<evidence type="ECO:0000256" key="1">
    <source>
        <dbReference type="SAM" id="MobiDB-lite"/>
    </source>
</evidence>
<evidence type="ECO:0000313" key="4">
    <source>
        <dbReference type="Proteomes" id="UP000053599"/>
    </source>
</evidence>
<name>A0A0D1Z2Q8_9EURO</name>